<sequence>MNYQVLLPLIKRLEENNIPYALGGSGLLHYLGLIDFVNDWDIVVECPKHLLFSIINEYDFTEQESGDYPFASQYRISIESLKIDFIGYFALYSDDTIINLPVHSMGKWDIINVSSPELWYVAYYLMNRKSKANIILKYLNSSKEKLNINLIEELIKIHGLNEDIKRELNLLIG</sequence>
<comment type="caution">
    <text evidence="1">The sequence shown here is derived from an EMBL/GenBank/DDBJ whole genome shotgun (WGS) entry which is preliminary data.</text>
</comment>
<dbReference type="SUPFAM" id="SSF81301">
    <property type="entry name" value="Nucleotidyltransferase"/>
    <property type="match status" value="1"/>
</dbReference>
<reference evidence="1 2" key="1">
    <citation type="submission" date="2018-01" db="EMBL/GenBank/DDBJ databases">
        <title>Genome sequence of the PGP bacterium Paenibacillus illinoisensis E3.</title>
        <authorList>
            <person name="Rolli E."/>
            <person name="Marasco R."/>
            <person name="Bessem C."/>
            <person name="Michoud G."/>
            <person name="Gaiarsa S."/>
            <person name="Borin S."/>
            <person name="Daffonchio D."/>
        </authorList>
    </citation>
    <scope>NUCLEOTIDE SEQUENCE [LARGE SCALE GENOMIC DNA]</scope>
    <source>
        <strain evidence="1 2">E3</strain>
    </source>
</reference>
<dbReference type="OrthoDB" id="2663421at2"/>
<dbReference type="Proteomes" id="UP000247459">
    <property type="component" value="Unassembled WGS sequence"/>
</dbReference>
<name>A0A2W0CDL5_9BACL</name>
<dbReference type="InterPro" id="IPR043519">
    <property type="entry name" value="NT_sf"/>
</dbReference>
<accession>A0A2W0CDL5</accession>
<organism evidence="1 2">
    <name type="scientific">Paenibacillus illinoisensis</name>
    <dbReference type="NCBI Taxonomy" id="59845"/>
    <lineage>
        <taxon>Bacteria</taxon>
        <taxon>Bacillati</taxon>
        <taxon>Bacillota</taxon>
        <taxon>Bacilli</taxon>
        <taxon>Bacillales</taxon>
        <taxon>Paenibacillaceae</taxon>
        <taxon>Paenibacillus</taxon>
    </lineage>
</organism>
<dbReference type="AlphaFoldDB" id="A0A2W0CDL5"/>
<evidence type="ECO:0000313" key="1">
    <source>
        <dbReference type="EMBL" id="PYY25878.1"/>
    </source>
</evidence>
<dbReference type="EMBL" id="PRLG01000029">
    <property type="protein sequence ID" value="PYY25878.1"/>
    <property type="molecule type" value="Genomic_DNA"/>
</dbReference>
<proteinExistence type="predicted"/>
<dbReference type="Gene3D" id="3.30.460.40">
    <property type="match status" value="1"/>
</dbReference>
<gene>
    <name evidence="1" type="ORF">PIL02S_05247</name>
</gene>
<evidence type="ECO:0000313" key="2">
    <source>
        <dbReference type="Proteomes" id="UP000247459"/>
    </source>
</evidence>
<dbReference type="RefSeq" id="WP_110822014.1">
    <property type="nucleotide sequence ID" value="NZ_PRLG01000029.1"/>
</dbReference>
<protein>
    <submittedName>
        <fullName evidence="1">Uncharacterized protein</fullName>
    </submittedName>
</protein>